<feature type="region of interest" description="Disordered" evidence="1">
    <location>
        <begin position="103"/>
        <end position="168"/>
    </location>
</feature>
<dbReference type="RefSeq" id="WP_184779626.1">
    <property type="nucleotide sequence ID" value="NZ_JACHMG010000001.1"/>
</dbReference>
<sequence>MEDERGVDDLIDIADEIPETLGLSAGLTEIRATARGEGLSVTVDVHGMLVALDLGEAALEKGPAALAAEISRLSTEAGTRALHAGMRAIKAGTTPAVTAAVGDALALPPESEPGSEAGVAAGSGSGSADDAGDGPAAAATPPAPTRSRRRPAPTDDDEEGFVLEPVKD</sequence>
<protein>
    <recommendedName>
        <fullName evidence="4">YbaB/EbfC DNA-binding family protein</fullName>
    </recommendedName>
</protein>
<dbReference type="AlphaFoldDB" id="A0A840ITF9"/>
<keyword evidence="3" id="KW-1185">Reference proteome</keyword>
<accession>A0A840ITF9</accession>
<evidence type="ECO:0000256" key="1">
    <source>
        <dbReference type="SAM" id="MobiDB-lite"/>
    </source>
</evidence>
<dbReference type="EMBL" id="JACHMG010000001">
    <property type="protein sequence ID" value="MBB4684502.1"/>
    <property type="molecule type" value="Genomic_DNA"/>
</dbReference>
<evidence type="ECO:0000313" key="3">
    <source>
        <dbReference type="Proteomes" id="UP000581769"/>
    </source>
</evidence>
<feature type="compositionally biased region" description="Low complexity" evidence="1">
    <location>
        <begin position="112"/>
        <end position="140"/>
    </location>
</feature>
<organism evidence="2 3">
    <name type="scientific">Amycolatopsis jiangsuensis</name>
    <dbReference type="NCBI Taxonomy" id="1181879"/>
    <lineage>
        <taxon>Bacteria</taxon>
        <taxon>Bacillati</taxon>
        <taxon>Actinomycetota</taxon>
        <taxon>Actinomycetes</taxon>
        <taxon>Pseudonocardiales</taxon>
        <taxon>Pseudonocardiaceae</taxon>
        <taxon>Amycolatopsis</taxon>
    </lineage>
</organism>
<evidence type="ECO:0000313" key="2">
    <source>
        <dbReference type="EMBL" id="MBB4684502.1"/>
    </source>
</evidence>
<dbReference type="Proteomes" id="UP000581769">
    <property type="component" value="Unassembled WGS sequence"/>
</dbReference>
<comment type="caution">
    <text evidence="2">The sequence shown here is derived from an EMBL/GenBank/DDBJ whole genome shotgun (WGS) entry which is preliminary data.</text>
</comment>
<evidence type="ECO:0008006" key="4">
    <source>
        <dbReference type="Google" id="ProtNLM"/>
    </source>
</evidence>
<name>A0A840ITF9_9PSEU</name>
<reference evidence="2 3" key="1">
    <citation type="submission" date="2020-08" db="EMBL/GenBank/DDBJ databases">
        <title>Sequencing the genomes of 1000 actinobacteria strains.</title>
        <authorList>
            <person name="Klenk H.-P."/>
        </authorList>
    </citation>
    <scope>NUCLEOTIDE SEQUENCE [LARGE SCALE GENOMIC DNA]</scope>
    <source>
        <strain evidence="2 3">DSM 45859</strain>
    </source>
</reference>
<gene>
    <name evidence="2" type="ORF">BJY18_001987</name>
</gene>
<proteinExistence type="predicted"/>